<dbReference type="Proteomes" id="UP001337655">
    <property type="component" value="Unassembled WGS sequence"/>
</dbReference>
<organism evidence="1 2">
    <name type="scientific">Saxophila tyrrhenica</name>
    <dbReference type="NCBI Taxonomy" id="1690608"/>
    <lineage>
        <taxon>Eukaryota</taxon>
        <taxon>Fungi</taxon>
        <taxon>Dikarya</taxon>
        <taxon>Ascomycota</taxon>
        <taxon>Pezizomycotina</taxon>
        <taxon>Dothideomycetes</taxon>
        <taxon>Dothideomycetidae</taxon>
        <taxon>Mycosphaerellales</taxon>
        <taxon>Extremaceae</taxon>
        <taxon>Saxophila</taxon>
    </lineage>
</organism>
<accession>A0AAV9PC60</accession>
<dbReference type="GeneID" id="89926033"/>
<evidence type="ECO:0000313" key="2">
    <source>
        <dbReference type="Proteomes" id="UP001337655"/>
    </source>
</evidence>
<dbReference type="RefSeq" id="XP_064659302.1">
    <property type="nucleotide sequence ID" value="XM_064801941.1"/>
</dbReference>
<gene>
    <name evidence="1" type="ORF">LTR77_004688</name>
</gene>
<reference evidence="1 2" key="1">
    <citation type="submission" date="2023-08" db="EMBL/GenBank/DDBJ databases">
        <title>Black Yeasts Isolated from many extreme environments.</title>
        <authorList>
            <person name="Coleine C."/>
            <person name="Stajich J.E."/>
            <person name="Selbmann L."/>
        </authorList>
    </citation>
    <scope>NUCLEOTIDE SEQUENCE [LARGE SCALE GENOMIC DNA]</scope>
    <source>
        <strain evidence="1 2">CCFEE 5935</strain>
    </source>
</reference>
<name>A0AAV9PC60_9PEZI</name>
<keyword evidence="2" id="KW-1185">Reference proteome</keyword>
<sequence>MARTYWDWDESELHAGIANIQTQLTLLTGVNWIGVKIDASKGGDSEAADKGGDGDDELAIKVLADEHQVKAASDEKPEAEVEGGPVEETALVTEGEDGLVNGNDGTAGATGGAVITGASVTTVATMDINELSTTESMFEGDSQHMYEEYTREQLKANIKKVKAKLRELGVVGPEVDEPVKKRGKLMKGCMRAREEVEPSWEPWKRGKLAAVL</sequence>
<dbReference type="EMBL" id="JAVRRT010000007">
    <property type="protein sequence ID" value="KAK5170104.1"/>
    <property type="molecule type" value="Genomic_DNA"/>
</dbReference>
<proteinExistence type="predicted"/>
<comment type="caution">
    <text evidence="1">The sequence shown here is derived from an EMBL/GenBank/DDBJ whole genome shotgun (WGS) entry which is preliminary data.</text>
</comment>
<evidence type="ECO:0000313" key="1">
    <source>
        <dbReference type="EMBL" id="KAK5170104.1"/>
    </source>
</evidence>
<dbReference type="AlphaFoldDB" id="A0AAV9PC60"/>
<protein>
    <submittedName>
        <fullName evidence="1">Uncharacterized protein</fullName>
    </submittedName>
</protein>